<keyword evidence="1" id="KW-1133">Transmembrane helix</keyword>
<feature type="transmembrane region" description="Helical" evidence="1">
    <location>
        <begin position="28"/>
        <end position="46"/>
    </location>
</feature>
<dbReference type="AlphaFoldDB" id="A0A165X013"/>
<keyword evidence="3" id="KW-1185">Reference proteome</keyword>
<accession>A0A165X013</accession>
<feature type="transmembrane region" description="Helical" evidence="1">
    <location>
        <begin position="227"/>
        <end position="246"/>
    </location>
</feature>
<evidence type="ECO:0000256" key="1">
    <source>
        <dbReference type="SAM" id="Phobius"/>
    </source>
</evidence>
<protein>
    <submittedName>
        <fullName evidence="2">Uncharacterized protein</fullName>
    </submittedName>
</protein>
<dbReference type="OrthoDB" id="2751465at2759"/>
<feature type="transmembrane region" description="Helical" evidence="1">
    <location>
        <begin position="161"/>
        <end position="183"/>
    </location>
</feature>
<organism evidence="2 3">
    <name type="scientific">Sistotremastrum suecicum HHB10207 ss-3</name>
    <dbReference type="NCBI Taxonomy" id="1314776"/>
    <lineage>
        <taxon>Eukaryota</taxon>
        <taxon>Fungi</taxon>
        <taxon>Dikarya</taxon>
        <taxon>Basidiomycota</taxon>
        <taxon>Agaricomycotina</taxon>
        <taxon>Agaricomycetes</taxon>
        <taxon>Sistotremastrales</taxon>
        <taxon>Sistotremastraceae</taxon>
        <taxon>Sistotremastrum</taxon>
    </lineage>
</organism>
<keyword evidence="1" id="KW-0812">Transmembrane</keyword>
<evidence type="ECO:0000313" key="2">
    <source>
        <dbReference type="EMBL" id="KZT31699.1"/>
    </source>
</evidence>
<feature type="transmembrane region" description="Helical" evidence="1">
    <location>
        <begin position="58"/>
        <end position="84"/>
    </location>
</feature>
<reference evidence="2 3" key="1">
    <citation type="journal article" date="2016" name="Mol. Biol. Evol.">
        <title>Comparative Genomics of Early-Diverging Mushroom-Forming Fungi Provides Insights into the Origins of Lignocellulose Decay Capabilities.</title>
        <authorList>
            <person name="Nagy L.G."/>
            <person name="Riley R."/>
            <person name="Tritt A."/>
            <person name="Adam C."/>
            <person name="Daum C."/>
            <person name="Floudas D."/>
            <person name="Sun H."/>
            <person name="Yadav J.S."/>
            <person name="Pangilinan J."/>
            <person name="Larsson K.H."/>
            <person name="Matsuura K."/>
            <person name="Barry K."/>
            <person name="Labutti K."/>
            <person name="Kuo R."/>
            <person name="Ohm R.A."/>
            <person name="Bhattacharya S.S."/>
            <person name="Shirouzu T."/>
            <person name="Yoshinaga Y."/>
            <person name="Martin F.M."/>
            <person name="Grigoriev I.V."/>
            <person name="Hibbett D.S."/>
        </authorList>
    </citation>
    <scope>NUCLEOTIDE SEQUENCE [LARGE SCALE GENOMIC DNA]</scope>
    <source>
        <strain evidence="2 3">HHB10207 ss-3</strain>
    </source>
</reference>
<dbReference type="EMBL" id="KV428487">
    <property type="protein sequence ID" value="KZT31699.1"/>
    <property type="molecule type" value="Genomic_DNA"/>
</dbReference>
<name>A0A165X013_9AGAM</name>
<gene>
    <name evidence="2" type="ORF">SISSUDRAFT_1133533</name>
</gene>
<feature type="transmembrane region" description="Helical" evidence="1">
    <location>
        <begin position="195"/>
        <end position="215"/>
    </location>
</feature>
<keyword evidence="1" id="KW-0472">Membrane</keyword>
<evidence type="ECO:0000313" key="3">
    <source>
        <dbReference type="Proteomes" id="UP000076798"/>
    </source>
</evidence>
<proteinExistence type="predicted"/>
<dbReference type="Proteomes" id="UP000076798">
    <property type="component" value="Unassembled WGS sequence"/>
</dbReference>
<sequence>MSSRVPGSVRWDVTNCTRNLQIRTGITAALWSTLLVLFLLTLHTVLARFGTQSKVRIVLAMLIATFLVATVEFGLNIGNIASMTPTLITHPGDMICNNNDPKSLQVPMIIQMFIGDAFTVYRTWLLWDRKFLVVLFPAILLFVLIQWFIVFLSFVHLTVSYAVLIPVSLALNLICLILIGYRLYTHKQIPLPRRFIHMIISTGALYPILLFYLMITLLTKWEYATELAGPISITTVLAISLNLLVLQACSPGTSVREGMIRLPESDVGEPAGTDTTFPSDPIVDLILLG</sequence>
<feature type="transmembrane region" description="Helical" evidence="1">
    <location>
        <begin position="131"/>
        <end position="155"/>
    </location>
</feature>